<dbReference type="GO" id="GO:0034553">
    <property type="term" value="P:mitochondrial respiratory chain complex II assembly"/>
    <property type="evidence" value="ECO:0000318"/>
    <property type="project" value="GO_Central"/>
</dbReference>
<keyword evidence="3" id="KW-0143">Chaperone</keyword>
<dbReference type="PANTHER" id="PTHR13675">
    <property type="entry name" value="LYR MOTIF-CONTAINING PROTEIN 2"/>
    <property type="match status" value="1"/>
</dbReference>
<dbReference type="OrthoDB" id="273010at2759"/>
<dbReference type="HOGENOM" id="CLU_154777_0_0_1"/>
<dbReference type="Pfam" id="PF05347">
    <property type="entry name" value="Complex1_LYR"/>
    <property type="match status" value="1"/>
</dbReference>
<evidence type="ECO:0000256" key="4">
    <source>
        <dbReference type="ARBA" id="ARBA00025715"/>
    </source>
</evidence>
<dbReference type="InterPro" id="IPR045295">
    <property type="entry name" value="Complex1_LYR_SDHAF1_LYRM8"/>
</dbReference>
<organism evidence="7 8">
    <name type="scientific">Amborella trichopoda</name>
    <dbReference type="NCBI Taxonomy" id="13333"/>
    <lineage>
        <taxon>Eukaryota</taxon>
        <taxon>Viridiplantae</taxon>
        <taxon>Streptophyta</taxon>
        <taxon>Embryophyta</taxon>
        <taxon>Tracheophyta</taxon>
        <taxon>Spermatophyta</taxon>
        <taxon>Magnoliopsida</taxon>
        <taxon>Amborellales</taxon>
        <taxon>Amborellaceae</taxon>
        <taxon>Amborella</taxon>
    </lineage>
</organism>
<comment type="subcellular location">
    <subcellularLocation>
        <location evidence="1">Mitochondrion matrix</location>
    </subcellularLocation>
</comment>
<evidence type="ECO:0000256" key="1">
    <source>
        <dbReference type="ARBA" id="ARBA00004305"/>
    </source>
</evidence>
<feature type="region of interest" description="Disordered" evidence="5">
    <location>
        <begin position="1"/>
        <end position="21"/>
    </location>
</feature>
<dbReference type="STRING" id="13333.W1NY61"/>
<proteinExistence type="inferred from homology"/>
<gene>
    <name evidence="7" type="ORF">AMTR_s00111p00093600</name>
</gene>
<dbReference type="PANTHER" id="PTHR13675:SF1">
    <property type="entry name" value="SUCCINATE DEHYDROGENASE ASSEMBLY FACTOR 1, MITOCHONDRIAL"/>
    <property type="match status" value="1"/>
</dbReference>
<keyword evidence="2" id="KW-0496">Mitochondrion</keyword>
<dbReference type="EMBL" id="KI394940">
    <property type="protein sequence ID" value="ERN00196.1"/>
    <property type="molecule type" value="Genomic_DNA"/>
</dbReference>
<dbReference type="Proteomes" id="UP000017836">
    <property type="component" value="Unassembled WGS sequence"/>
</dbReference>
<dbReference type="CDD" id="cd20268">
    <property type="entry name" value="Complex1_LYR_SDHAF1_LYRM8"/>
    <property type="match status" value="1"/>
</dbReference>
<evidence type="ECO:0000313" key="7">
    <source>
        <dbReference type="EMBL" id="ERN00196.1"/>
    </source>
</evidence>
<dbReference type="AlphaFoldDB" id="W1NY61"/>
<name>W1NY61_AMBTC</name>
<keyword evidence="8" id="KW-1185">Reference proteome</keyword>
<evidence type="ECO:0000259" key="6">
    <source>
        <dbReference type="Pfam" id="PF05347"/>
    </source>
</evidence>
<dbReference type="eggNOG" id="ENOG502S3U6">
    <property type="taxonomic scope" value="Eukaryota"/>
</dbReference>
<protein>
    <recommendedName>
        <fullName evidence="6">Complex 1 LYR protein domain-containing protein</fullName>
    </recommendedName>
</protein>
<dbReference type="Gramene" id="ERN00196">
    <property type="protein sequence ID" value="ERN00196"/>
    <property type="gene ID" value="AMTR_s00111p00093600"/>
</dbReference>
<dbReference type="GO" id="GO:0005759">
    <property type="term" value="C:mitochondrial matrix"/>
    <property type="evidence" value="ECO:0007669"/>
    <property type="project" value="UniProtKB-SubCell"/>
</dbReference>
<dbReference type="InterPro" id="IPR008011">
    <property type="entry name" value="Complex1_LYR_dom"/>
</dbReference>
<evidence type="ECO:0000256" key="5">
    <source>
        <dbReference type="SAM" id="MobiDB-lite"/>
    </source>
</evidence>
<dbReference type="OMA" id="VEMYSSP"/>
<evidence type="ECO:0000256" key="2">
    <source>
        <dbReference type="ARBA" id="ARBA00023128"/>
    </source>
</evidence>
<reference evidence="8" key="1">
    <citation type="journal article" date="2013" name="Science">
        <title>The Amborella genome and the evolution of flowering plants.</title>
        <authorList>
            <consortium name="Amborella Genome Project"/>
        </authorList>
    </citation>
    <scope>NUCLEOTIDE SEQUENCE [LARGE SCALE GENOMIC DNA]</scope>
</reference>
<evidence type="ECO:0000313" key="8">
    <source>
        <dbReference type="Proteomes" id="UP000017836"/>
    </source>
</evidence>
<dbReference type="GO" id="GO:0005739">
    <property type="term" value="C:mitochondrion"/>
    <property type="evidence" value="ECO:0000318"/>
    <property type="project" value="GO_Central"/>
</dbReference>
<sequence>MRTGERRGEGRRRGRGGMGTRTRKVLSGLQREVLGLYRGFLRAARRKGPEERSEIEAVVRSEFRKMAVLVDAKDFMRVEYLLRRGKKQLEQLNTPETLSISSLKPP</sequence>
<comment type="similarity">
    <text evidence="4">Belongs to the complex I LYR family. SDHAF1 subfamily.</text>
</comment>
<evidence type="ECO:0000256" key="3">
    <source>
        <dbReference type="ARBA" id="ARBA00023186"/>
    </source>
</evidence>
<feature type="domain" description="Complex 1 LYR protein" evidence="6">
    <location>
        <begin position="31"/>
        <end position="91"/>
    </location>
</feature>
<accession>W1NY61</accession>